<dbReference type="PANTHER" id="PTHR30244:SF36">
    <property type="entry name" value="3-OXO-GLUCOSE-6-PHOSPHATE:GLUTAMATE AMINOTRANSFERASE"/>
    <property type="match status" value="1"/>
</dbReference>
<reference evidence="6 7" key="1">
    <citation type="submission" date="2018-02" db="EMBL/GenBank/DDBJ databases">
        <title>Genomic Encyclopedia of Archaeal and Bacterial Type Strains, Phase II (KMG-II): from individual species to whole genera.</title>
        <authorList>
            <person name="Goeker M."/>
        </authorList>
    </citation>
    <scope>NUCLEOTIDE SEQUENCE [LARGE SCALE GENOMIC DNA]</scope>
    <source>
        <strain evidence="6 7">DSM 22857</strain>
    </source>
</reference>
<name>A0A2S6IK03_9ACTN</name>
<evidence type="ECO:0000256" key="5">
    <source>
        <dbReference type="RuleBase" id="RU004508"/>
    </source>
</evidence>
<sequence length="375" mass="39276">MPEIPFSTLAPTTAEVRAEVEAGWRRILDGGSYVGGVEVDRFEHSFAGFCDRRHAVGVANGTDALHLILRGLGIGPGDEVLVPANTFIATAEAVLLAGARPRFVDVDPRTLLMSAQAAADAVTPATAAVIAVHLYGHVADLGGLREVAHRFGLAFVEDAAQAHGASRDGTAAGAAGVAAAFSFYPGKNLGAFGDGGAVVTDDAALADRVRSLANHGRSEVDRYIHERVGMNSRLDALQAVVLSAKLRHLPAWTAARRTVVDAYREQLRDAPLRLVEPEPGVVSAWHLLVARTSSRDHVRRELAASGIETGIHYPLPCPAQPAFRQWSDGSFPVATAAAAEVLSLPLHPHMTSGDVATVCAGLRAALASEDAGARA</sequence>
<evidence type="ECO:0000256" key="3">
    <source>
        <dbReference type="PIRSR" id="PIRSR000390-1"/>
    </source>
</evidence>
<evidence type="ECO:0000256" key="4">
    <source>
        <dbReference type="PIRSR" id="PIRSR000390-2"/>
    </source>
</evidence>
<dbReference type="InterPro" id="IPR015422">
    <property type="entry name" value="PyrdxlP-dep_Trfase_small"/>
</dbReference>
<dbReference type="CDD" id="cd00616">
    <property type="entry name" value="AHBA_syn"/>
    <property type="match status" value="1"/>
</dbReference>
<dbReference type="GO" id="GO:0008483">
    <property type="term" value="F:transaminase activity"/>
    <property type="evidence" value="ECO:0007669"/>
    <property type="project" value="TreeGrafter"/>
</dbReference>
<keyword evidence="1 4" id="KW-0663">Pyridoxal phosphate</keyword>
<comment type="similarity">
    <text evidence="2 5">Belongs to the DegT/DnrJ/EryC1 family.</text>
</comment>
<protein>
    <submittedName>
        <fullName evidence="6">dTDP-3-amino-3,4,6-trideoxy-alpha-D-glucose transaminase</fullName>
    </submittedName>
</protein>
<dbReference type="Pfam" id="PF01041">
    <property type="entry name" value="DegT_DnrJ_EryC1"/>
    <property type="match status" value="1"/>
</dbReference>
<dbReference type="SUPFAM" id="SSF53383">
    <property type="entry name" value="PLP-dependent transferases"/>
    <property type="match status" value="1"/>
</dbReference>
<dbReference type="GO" id="GO:0000271">
    <property type="term" value="P:polysaccharide biosynthetic process"/>
    <property type="evidence" value="ECO:0007669"/>
    <property type="project" value="TreeGrafter"/>
</dbReference>
<evidence type="ECO:0000313" key="6">
    <source>
        <dbReference type="EMBL" id="PPK94505.1"/>
    </source>
</evidence>
<dbReference type="GO" id="GO:0030170">
    <property type="term" value="F:pyridoxal phosphate binding"/>
    <property type="evidence" value="ECO:0007669"/>
    <property type="project" value="TreeGrafter"/>
</dbReference>
<dbReference type="Gene3D" id="3.40.640.10">
    <property type="entry name" value="Type I PLP-dependent aspartate aminotransferase-like (Major domain)"/>
    <property type="match status" value="1"/>
</dbReference>
<gene>
    <name evidence="6" type="ORF">CLV92_1077</name>
</gene>
<accession>A0A2S6IK03</accession>
<organism evidence="6 7">
    <name type="scientific">Kineococcus xinjiangensis</name>
    <dbReference type="NCBI Taxonomy" id="512762"/>
    <lineage>
        <taxon>Bacteria</taxon>
        <taxon>Bacillati</taxon>
        <taxon>Actinomycetota</taxon>
        <taxon>Actinomycetes</taxon>
        <taxon>Kineosporiales</taxon>
        <taxon>Kineosporiaceae</taxon>
        <taxon>Kineococcus</taxon>
    </lineage>
</organism>
<evidence type="ECO:0000256" key="2">
    <source>
        <dbReference type="ARBA" id="ARBA00037999"/>
    </source>
</evidence>
<dbReference type="PANTHER" id="PTHR30244">
    <property type="entry name" value="TRANSAMINASE"/>
    <property type="match status" value="1"/>
</dbReference>
<proteinExistence type="inferred from homology"/>
<evidence type="ECO:0000313" key="7">
    <source>
        <dbReference type="Proteomes" id="UP000239485"/>
    </source>
</evidence>
<dbReference type="Proteomes" id="UP000239485">
    <property type="component" value="Unassembled WGS sequence"/>
</dbReference>
<dbReference type="InterPro" id="IPR015424">
    <property type="entry name" value="PyrdxlP-dep_Trfase"/>
</dbReference>
<evidence type="ECO:0000256" key="1">
    <source>
        <dbReference type="ARBA" id="ARBA00022898"/>
    </source>
</evidence>
<dbReference type="InterPro" id="IPR000653">
    <property type="entry name" value="DegT/StrS_aminotransferase"/>
</dbReference>
<dbReference type="OrthoDB" id="9804264at2"/>
<dbReference type="AlphaFoldDB" id="A0A2S6IK03"/>
<dbReference type="EMBL" id="PTJD01000007">
    <property type="protein sequence ID" value="PPK94505.1"/>
    <property type="molecule type" value="Genomic_DNA"/>
</dbReference>
<comment type="caution">
    <text evidence="6">The sequence shown here is derived from an EMBL/GenBank/DDBJ whole genome shotgun (WGS) entry which is preliminary data.</text>
</comment>
<feature type="modified residue" description="N6-(pyridoxal phosphate)lysine" evidence="4">
    <location>
        <position position="187"/>
    </location>
</feature>
<dbReference type="RefSeq" id="WP_146099491.1">
    <property type="nucleotide sequence ID" value="NZ_PTJD01000007.1"/>
</dbReference>
<dbReference type="Gene3D" id="3.90.1150.10">
    <property type="entry name" value="Aspartate Aminotransferase, domain 1"/>
    <property type="match status" value="1"/>
</dbReference>
<dbReference type="PIRSF" id="PIRSF000390">
    <property type="entry name" value="PLP_StrS"/>
    <property type="match status" value="1"/>
</dbReference>
<dbReference type="InterPro" id="IPR015421">
    <property type="entry name" value="PyrdxlP-dep_Trfase_major"/>
</dbReference>
<keyword evidence="7" id="KW-1185">Reference proteome</keyword>
<feature type="active site" description="Proton acceptor" evidence="3">
    <location>
        <position position="187"/>
    </location>
</feature>